<dbReference type="Pfam" id="PF05170">
    <property type="entry name" value="AsmA"/>
    <property type="match status" value="1"/>
</dbReference>
<dbReference type="RefSeq" id="WP_318348657.1">
    <property type="nucleotide sequence ID" value="NZ_AP018694.1"/>
</dbReference>
<dbReference type="GO" id="GO:0005886">
    <property type="term" value="C:plasma membrane"/>
    <property type="evidence" value="ECO:0007669"/>
    <property type="project" value="TreeGrafter"/>
</dbReference>
<dbReference type="InterPro" id="IPR052894">
    <property type="entry name" value="AsmA-related"/>
</dbReference>
<keyword evidence="3" id="KW-1185">Reference proteome</keyword>
<evidence type="ECO:0000259" key="1">
    <source>
        <dbReference type="Pfam" id="PF05170"/>
    </source>
</evidence>
<dbReference type="GO" id="GO:0090313">
    <property type="term" value="P:regulation of protein targeting to membrane"/>
    <property type="evidence" value="ECO:0007669"/>
    <property type="project" value="TreeGrafter"/>
</dbReference>
<proteinExistence type="predicted"/>
<accession>A0A5K7SFU9</accession>
<protein>
    <submittedName>
        <fullName evidence="2">Exported protein</fullName>
    </submittedName>
</protein>
<dbReference type="KEGG" id="anf:AQPE_4705"/>
<name>A0A5K7SFU9_9BACT</name>
<dbReference type="AlphaFoldDB" id="A0A5K7SFU9"/>
<dbReference type="InterPro" id="IPR007844">
    <property type="entry name" value="AsmA"/>
</dbReference>
<dbReference type="PANTHER" id="PTHR30441:SF8">
    <property type="entry name" value="DUF748 DOMAIN-CONTAINING PROTEIN"/>
    <property type="match status" value="1"/>
</dbReference>
<gene>
    <name evidence="2" type="ORF">AQPE_4705</name>
</gene>
<dbReference type="PANTHER" id="PTHR30441">
    <property type="entry name" value="DUF748 DOMAIN-CONTAINING PROTEIN"/>
    <property type="match status" value="1"/>
</dbReference>
<dbReference type="Pfam" id="PF05359">
    <property type="entry name" value="DUF748"/>
    <property type="match status" value="1"/>
</dbReference>
<organism evidence="2 3">
    <name type="scientific">Aquipluma nitroreducens</name>
    <dbReference type="NCBI Taxonomy" id="2010828"/>
    <lineage>
        <taxon>Bacteria</taxon>
        <taxon>Pseudomonadati</taxon>
        <taxon>Bacteroidota</taxon>
        <taxon>Bacteroidia</taxon>
        <taxon>Marinilabiliales</taxon>
        <taxon>Prolixibacteraceae</taxon>
        <taxon>Aquipluma</taxon>
    </lineage>
</organism>
<sequence>MARVKKRYFVLGIFALLIVSILFFASTFTKDYLVKNSEKLIGRKLTIGEMHFNYAKVAVQVKDLVLFEANKTDSFASFSEFYINLNPWTLLSREYSVSEIRLTNPRIQVIQDGEKFNFDSLMPKEDSIAVKDTTQKESIKFTIRNIQLIDGKVKYNDLQKKNQVEMDNLNLDLPLISWNNEKSNMGIDFMMGKNGKVNIQATVDNVNKKYQIDLSTQDIQIQPITGYLTDYFDVKSLNGLLTSNLKIVGDMNEVINISITGKGSVTALSVIDGQSEEIISSSRLTASLKDINLKTFHFGFGKIEANEPHILVVREKKMMNLERFLLPYFRNDSISSSATITTTAESTPVTYSIDTIKVSNGLVSISDKTLNRPFSYELNDLSMTMSGLTESADRIPVEFSTKLNNRGELSGKTVWSMVDMMKLEMDAKIKRMDLMSFSPYTEYYVASPVKQGWFNYELGLKMSSTNLVNTNKVKVDELEFGKKTKDTTAMKVPVRLGLYLMKDANDEIKIDLPVSGNPSEPKFKLGRLIWKTFANLMVKTALSPFKALGGLAGTNPESLDKLSYTFAQDSLDKAQRDELSQLAGILKKKPNLILTLTQTADPEKEKSEIAVQLTKSEYLATQATDAATPKLKAGEIKNDDANLLAFIRKTIPAVDSLGIEKACEKIVDAGRIESRFQSLLTERNRLVNDFLTVNQGIPTESIQVTTADLKNLAQELKVPQFKIEVSIK</sequence>
<dbReference type="InterPro" id="IPR008023">
    <property type="entry name" value="DUF748"/>
</dbReference>
<reference evidence="2" key="1">
    <citation type="journal article" date="2020" name="Int. J. Syst. Evol. Microbiol.">
        <title>Aquipluma nitroreducens gen. nov. sp. nov., a novel facultatively anaerobic bacterium isolated from a freshwater lake.</title>
        <authorList>
            <person name="Watanabe M."/>
            <person name="Kojima H."/>
            <person name="Fukui M."/>
        </authorList>
    </citation>
    <scope>NUCLEOTIDE SEQUENCE</scope>
    <source>
        <strain evidence="2">MeG22</strain>
    </source>
</reference>
<evidence type="ECO:0000313" key="3">
    <source>
        <dbReference type="Proteomes" id="UP001193389"/>
    </source>
</evidence>
<dbReference type="Proteomes" id="UP001193389">
    <property type="component" value="Chromosome"/>
</dbReference>
<dbReference type="EMBL" id="AP018694">
    <property type="protein sequence ID" value="BBE20512.1"/>
    <property type="molecule type" value="Genomic_DNA"/>
</dbReference>
<feature type="domain" description="AsmA" evidence="1">
    <location>
        <begin position="10"/>
        <end position="174"/>
    </location>
</feature>
<evidence type="ECO:0000313" key="2">
    <source>
        <dbReference type="EMBL" id="BBE20512.1"/>
    </source>
</evidence>